<dbReference type="AlphaFoldDB" id="A0A8B4BY22"/>
<feature type="transmembrane region" description="Helical" evidence="1">
    <location>
        <begin position="121"/>
        <end position="146"/>
    </location>
</feature>
<protein>
    <recommendedName>
        <fullName evidence="4">O-Antigen ligase family protein</fullName>
    </recommendedName>
</protein>
<feature type="transmembrane region" description="Helical" evidence="1">
    <location>
        <begin position="29"/>
        <end position="45"/>
    </location>
</feature>
<feature type="transmembrane region" description="Helical" evidence="1">
    <location>
        <begin position="91"/>
        <end position="109"/>
    </location>
</feature>
<evidence type="ECO:0000313" key="2">
    <source>
        <dbReference type="EMBL" id="SHF93185.1"/>
    </source>
</evidence>
<sequence length="473" mass="55529">MSFLIWPLAMFIASYFIKVPNYFGSKIQIYIYLILIIIYIVFVYKGKVPKILISKKIMLFLSITLVLQFIAIFISYFKIDLIDYKNNPIKMFINFCIFFLVIFIHYYIMLISTSSFKSSKAFVKGGLFALIISFIVASCQLTYIFFPSISESIVSFIGKFFEARWKDQQISSNPYGYYSQGSYVQTLKRINGLTEEASNFVTQLFIGFTPFLIASVKNKYNVFQTKKDNLLLVYVLLILSFVFFIMAQTTSGFLFAFIVFLVLYRHMSKYAKYFFLSAGVLITLLVLGYNIKNNYIADAFNNYIFNKQGNSNINRAGNTLALLKIFISNIFIGVGFDNQSYFLYINLPEWARHNSEYFMRVQNKYFPVLSVFLGWLSSFGILIVSFVFIYIYKFLKKFKAITITAQNMNHPESIYMKTIYDSSFYFFCFTFISSLFAYVWYASIYLILFFFFICFYYHAEHVIYKRPESVTKI</sequence>
<evidence type="ECO:0000256" key="1">
    <source>
        <dbReference type="SAM" id="Phobius"/>
    </source>
</evidence>
<dbReference type="EMBL" id="FQUB01000094">
    <property type="protein sequence ID" value="SHF93185.1"/>
    <property type="molecule type" value="Genomic_DNA"/>
</dbReference>
<comment type="caution">
    <text evidence="2">The sequence shown here is derived from an EMBL/GenBank/DDBJ whole genome shotgun (WGS) entry which is preliminary data.</text>
</comment>
<dbReference type="KEGG" id="bcoa:BF29_2856"/>
<dbReference type="Proteomes" id="UP000184029">
    <property type="component" value="Unassembled WGS sequence"/>
</dbReference>
<accession>A0A8B4BY22</accession>
<keyword evidence="1" id="KW-1133">Transmembrane helix</keyword>
<feature type="transmembrane region" description="Helical" evidence="1">
    <location>
        <begin position="270"/>
        <end position="291"/>
    </location>
</feature>
<feature type="transmembrane region" description="Helical" evidence="1">
    <location>
        <begin position="365"/>
        <end position="392"/>
    </location>
</feature>
<keyword evidence="1" id="KW-0472">Membrane</keyword>
<feature type="transmembrane region" description="Helical" evidence="1">
    <location>
        <begin position="321"/>
        <end position="345"/>
    </location>
</feature>
<dbReference type="GeneID" id="29812148"/>
<name>A0A8B4BY22_HEYCO</name>
<proteinExistence type="predicted"/>
<feature type="transmembrane region" description="Helical" evidence="1">
    <location>
        <begin position="200"/>
        <end position="219"/>
    </location>
</feature>
<keyword evidence="1" id="KW-0812">Transmembrane</keyword>
<dbReference type="RefSeq" id="WP_029142505.1">
    <property type="nucleotide sequence ID" value="NZ_ALAS01000192.1"/>
</dbReference>
<feature type="transmembrane region" description="Helical" evidence="1">
    <location>
        <begin position="57"/>
        <end position="79"/>
    </location>
</feature>
<reference evidence="2 3" key="1">
    <citation type="submission" date="2016-11" db="EMBL/GenBank/DDBJ databases">
        <authorList>
            <person name="Varghese N."/>
            <person name="Submissions S."/>
        </authorList>
    </citation>
    <scope>NUCLEOTIDE SEQUENCE [LARGE SCALE GENOMIC DNA]</scope>
    <source>
        <strain evidence="2 3">DSM 1</strain>
    </source>
</reference>
<evidence type="ECO:0000313" key="3">
    <source>
        <dbReference type="Proteomes" id="UP000184029"/>
    </source>
</evidence>
<gene>
    <name evidence="2" type="ORF">SAMN02745208_02924</name>
</gene>
<feature type="transmembrane region" description="Helical" evidence="1">
    <location>
        <begin position="231"/>
        <end position="264"/>
    </location>
</feature>
<organism evidence="2 3">
    <name type="scientific">Heyndrickxia coagulans DSM 1 = ATCC 7050</name>
    <dbReference type="NCBI Taxonomy" id="1121088"/>
    <lineage>
        <taxon>Bacteria</taxon>
        <taxon>Bacillati</taxon>
        <taxon>Bacillota</taxon>
        <taxon>Bacilli</taxon>
        <taxon>Bacillales</taxon>
        <taxon>Bacillaceae</taxon>
        <taxon>Heyndrickxia</taxon>
    </lineage>
</organism>
<feature type="transmembrane region" description="Helical" evidence="1">
    <location>
        <begin position="438"/>
        <end position="457"/>
    </location>
</feature>
<evidence type="ECO:0008006" key="4">
    <source>
        <dbReference type="Google" id="ProtNLM"/>
    </source>
</evidence>